<evidence type="ECO:0000313" key="6">
    <source>
        <dbReference type="EMBL" id="KAF5250840.1"/>
    </source>
</evidence>
<dbReference type="InterPro" id="IPR001650">
    <property type="entry name" value="Helicase_C-like"/>
</dbReference>
<feature type="domain" description="Helicase ATP-binding" evidence="4">
    <location>
        <begin position="176"/>
        <end position="352"/>
    </location>
</feature>
<dbReference type="GO" id="GO:0006281">
    <property type="term" value="P:DNA repair"/>
    <property type="evidence" value="ECO:0007669"/>
    <property type="project" value="TreeGrafter"/>
</dbReference>
<dbReference type="AlphaFoldDB" id="A0A8H4ZQZ5"/>
<dbReference type="SUPFAM" id="SSF52540">
    <property type="entry name" value="P-loop containing nucleoside triphosphate hydrolases"/>
    <property type="match status" value="2"/>
</dbReference>
<dbReference type="Pfam" id="PF00176">
    <property type="entry name" value="SNF2-rel_dom"/>
    <property type="match status" value="1"/>
</dbReference>
<dbReference type="GO" id="GO:0005524">
    <property type="term" value="F:ATP binding"/>
    <property type="evidence" value="ECO:0007669"/>
    <property type="project" value="UniProtKB-KW"/>
</dbReference>
<reference evidence="6 7" key="1">
    <citation type="journal article" date="2020" name="BMC Genomics">
        <title>Correction to: Identification and distribution of gene clusters required for synthesis of sphingolipid metabolism inhibitors in diverse species of the filamentous fungus Fusarium.</title>
        <authorList>
            <person name="Kim H.S."/>
            <person name="Lohmar J.M."/>
            <person name="Busman M."/>
            <person name="Brown D.W."/>
            <person name="Naumann T.A."/>
            <person name="Divon H.H."/>
            <person name="Lysoe E."/>
            <person name="Uhlig S."/>
            <person name="Proctor R.H."/>
        </authorList>
    </citation>
    <scope>NUCLEOTIDE SEQUENCE [LARGE SCALE GENOMIC DNA]</scope>
    <source>
        <strain evidence="6 7">NRRL 25214</strain>
    </source>
</reference>
<keyword evidence="2" id="KW-0378">Hydrolase</keyword>
<dbReference type="InterPro" id="IPR000330">
    <property type="entry name" value="SNF2_N"/>
</dbReference>
<dbReference type="PANTHER" id="PTHR45626:SF22">
    <property type="entry name" value="DNA REPAIR PROTEIN RAD5"/>
    <property type="match status" value="1"/>
</dbReference>
<keyword evidence="1" id="KW-0547">Nucleotide-binding</keyword>
<evidence type="ECO:0000259" key="4">
    <source>
        <dbReference type="PROSITE" id="PS51192"/>
    </source>
</evidence>
<dbReference type="PROSITE" id="PS51194">
    <property type="entry name" value="HELICASE_CTER"/>
    <property type="match status" value="1"/>
</dbReference>
<dbReference type="InterPro" id="IPR049730">
    <property type="entry name" value="SNF2/RAD54-like_C"/>
</dbReference>
<name>A0A8H4ZQZ5_9HYPO</name>
<dbReference type="InterPro" id="IPR038718">
    <property type="entry name" value="SNF2-like_sf"/>
</dbReference>
<sequence>MALFPSLVAQNQFVDVTGMNQVIPSTLYSNACFNTRNSPMYDPWGPISAGYCTSTPVGFHSPGLLFDGNVFERYPVNGIPHLAINQRPEGLQLPGAFNYTDNRASLSLTPVTENADSAWEALAVEDIIKKSDSLHDSSHDGLEEAAQPKFIKTPLTRQKQALTFMLKREEGRGFSDEEPVRCNGGIIADPMGFGKTVTMIALAARDLEDGKGEHSIGEEGSRNIQATLVVVPLSRNWKEELAKHVLGGHLTHDVHLREDPLTGQLENLNVVLTTYDQIRTEWKAKNGKTRSMFSVSWRRIVLDEAHRIRNSDSQEYKAIRELQSWSRWAVTGTPIQNNLEDLGSLFSFIRVPPYSDQNRFEEDISNTWKSGDSLKALRKLKRLIKNLVLRRPIKTLGLPTRKDIQLEVEFTAEERALYDRIAHRLDYPEKIAGNNVNSDRKGKFREFTELRQVCNLGLNYKIMQAKVSDVSKPHKGPSLSSKVNALIEDIQAFSPREKCLVFSSWRTTLDSIKAGLEHLSIPSVRFDGTVPQEERQGILDQFKATNGGRVMLLTLACGAEGLNLTEATRVYLVEPNWNPSVEEQALSRAWRIGQKHPVTTVRLLMRDSIEAVVVERQKLKRKLTHLLFPSRDNEIALEDRAALEELHPVVS</sequence>
<evidence type="ECO:0000259" key="5">
    <source>
        <dbReference type="PROSITE" id="PS51194"/>
    </source>
</evidence>
<gene>
    <name evidence="6" type="ORF">FANTH_4031</name>
</gene>
<evidence type="ECO:0000256" key="1">
    <source>
        <dbReference type="ARBA" id="ARBA00022741"/>
    </source>
</evidence>
<keyword evidence="7" id="KW-1185">Reference proteome</keyword>
<feature type="domain" description="Helicase C-terminal" evidence="5">
    <location>
        <begin position="482"/>
        <end position="643"/>
    </location>
</feature>
<dbReference type="GO" id="GO:0008094">
    <property type="term" value="F:ATP-dependent activity, acting on DNA"/>
    <property type="evidence" value="ECO:0007669"/>
    <property type="project" value="TreeGrafter"/>
</dbReference>
<dbReference type="CDD" id="cd18008">
    <property type="entry name" value="DEXDc_SHPRH-like"/>
    <property type="match status" value="1"/>
</dbReference>
<dbReference type="InterPro" id="IPR050628">
    <property type="entry name" value="SNF2_RAD54_helicase_TF"/>
</dbReference>
<protein>
    <recommendedName>
        <fullName evidence="8">Helicase</fullName>
    </recommendedName>
</protein>
<dbReference type="EMBL" id="JABEVY010000083">
    <property type="protein sequence ID" value="KAF5250840.1"/>
    <property type="molecule type" value="Genomic_DNA"/>
</dbReference>
<dbReference type="GO" id="GO:0016787">
    <property type="term" value="F:hydrolase activity"/>
    <property type="evidence" value="ECO:0007669"/>
    <property type="project" value="UniProtKB-KW"/>
</dbReference>
<dbReference type="PROSITE" id="PS51192">
    <property type="entry name" value="HELICASE_ATP_BIND_1"/>
    <property type="match status" value="1"/>
</dbReference>
<evidence type="ECO:0000313" key="7">
    <source>
        <dbReference type="Proteomes" id="UP000573603"/>
    </source>
</evidence>
<dbReference type="Proteomes" id="UP000573603">
    <property type="component" value="Unassembled WGS sequence"/>
</dbReference>
<dbReference type="InterPro" id="IPR014001">
    <property type="entry name" value="Helicase_ATP-bd"/>
</dbReference>
<dbReference type="Gene3D" id="3.40.50.300">
    <property type="entry name" value="P-loop containing nucleotide triphosphate hydrolases"/>
    <property type="match status" value="1"/>
</dbReference>
<accession>A0A8H4ZQZ5</accession>
<keyword evidence="3" id="KW-0067">ATP-binding</keyword>
<dbReference type="InterPro" id="IPR027417">
    <property type="entry name" value="P-loop_NTPase"/>
</dbReference>
<evidence type="ECO:0008006" key="8">
    <source>
        <dbReference type="Google" id="ProtNLM"/>
    </source>
</evidence>
<dbReference type="Gene3D" id="3.40.50.10810">
    <property type="entry name" value="Tandem AAA-ATPase domain"/>
    <property type="match status" value="1"/>
</dbReference>
<proteinExistence type="predicted"/>
<comment type="caution">
    <text evidence="6">The sequence shown here is derived from an EMBL/GenBank/DDBJ whole genome shotgun (WGS) entry which is preliminary data.</text>
</comment>
<evidence type="ECO:0000256" key="3">
    <source>
        <dbReference type="ARBA" id="ARBA00022840"/>
    </source>
</evidence>
<dbReference type="Pfam" id="PF00271">
    <property type="entry name" value="Helicase_C"/>
    <property type="match status" value="1"/>
</dbReference>
<dbReference type="SMART" id="SM00490">
    <property type="entry name" value="HELICc"/>
    <property type="match status" value="1"/>
</dbReference>
<dbReference type="SMART" id="SM00487">
    <property type="entry name" value="DEXDc"/>
    <property type="match status" value="1"/>
</dbReference>
<dbReference type="GO" id="GO:0005634">
    <property type="term" value="C:nucleus"/>
    <property type="evidence" value="ECO:0007669"/>
    <property type="project" value="TreeGrafter"/>
</dbReference>
<evidence type="ECO:0000256" key="2">
    <source>
        <dbReference type="ARBA" id="ARBA00022801"/>
    </source>
</evidence>
<organism evidence="6 7">
    <name type="scientific">Fusarium anthophilum</name>
    <dbReference type="NCBI Taxonomy" id="48485"/>
    <lineage>
        <taxon>Eukaryota</taxon>
        <taxon>Fungi</taxon>
        <taxon>Dikarya</taxon>
        <taxon>Ascomycota</taxon>
        <taxon>Pezizomycotina</taxon>
        <taxon>Sordariomycetes</taxon>
        <taxon>Hypocreomycetidae</taxon>
        <taxon>Hypocreales</taxon>
        <taxon>Nectriaceae</taxon>
        <taxon>Fusarium</taxon>
        <taxon>Fusarium fujikuroi species complex</taxon>
    </lineage>
</organism>
<dbReference type="CDD" id="cd18793">
    <property type="entry name" value="SF2_C_SNF"/>
    <property type="match status" value="1"/>
</dbReference>
<dbReference type="PANTHER" id="PTHR45626">
    <property type="entry name" value="TRANSCRIPTION TERMINATION FACTOR 2-RELATED"/>
    <property type="match status" value="1"/>
</dbReference>